<organism evidence="1 2">
    <name type="scientific">Aphis glycines</name>
    <name type="common">Soybean aphid</name>
    <dbReference type="NCBI Taxonomy" id="307491"/>
    <lineage>
        <taxon>Eukaryota</taxon>
        <taxon>Metazoa</taxon>
        <taxon>Ecdysozoa</taxon>
        <taxon>Arthropoda</taxon>
        <taxon>Hexapoda</taxon>
        <taxon>Insecta</taxon>
        <taxon>Pterygota</taxon>
        <taxon>Neoptera</taxon>
        <taxon>Paraneoptera</taxon>
        <taxon>Hemiptera</taxon>
        <taxon>Sternorrhyncha</taxon>
        <taxon>Aphidomorpha</taxon>
        <taxon>Aphidoidea</taxon>
        <taxon>Aphididae</taxon>
        <taxon>Aphidini</taxon>
        <taxon>Aphis</taxon>
        <taxon>Aphis</taxon>
    </lineage>
</organism>
<comment type="caution">
    <text evidence="1">The sequence shown here is derived from an EMBL/GenBank/DDBJ whole genome shotgun (WGS) entry which is preliminary data.</text>
</comment>
<dbReference type="EMBL" id="VYZN01000055">
    <property type="protein sequence ID" value="KAE9526244.1"/>
    <property type="molecule type" value="Genomic_DNA"/>
</dbReference>
<reference evidence="1 2" key="1">
    <citation type="submission" date="2019-08" db="EMBL/GenBank/DDBJ databases">
        <title>The genome of the soybean aphid Biotype 1, its phylome, world population structure and adaptation to the North American continent.</title>
        <authorList>
            <person name="Giordano R."/>
            <person name="Donthu R.K."/>
            <person name="Hernandez A.G."/>
            <person name="Wright C.L."/>
            <person name="Zimin A.V."/>
        </authorList>
    </citation>
    <scope>NUCLEOTIDE SEQUENCE [LARGE SCALE GENOMIC DNA]</scope>
    <source>
        <tissue evidence="1">Whole aphids</tissue>
    </source>
</reference>
<name>A0A6G0T5C2_APHGL</name>
<dbReference type="Proteomes" id="UP000475862">
    <property type="component" value="Unassembled WGS sequence"/>
</dbReference>
<protein>
    <submittedName>
        <fullName evidence="1">Uncharacterized protein</fullName>
    </submittedName>
</protein>
<proteinExistence type="predicted"/>
<sequence>MLLPIKMLTLEHHLMPKIIAAAKVKIPKNQCYSENWMMLCLLFQISLRLYIFVRTKDFAITLCKCTEKSLITYWQLKLVAVLIMCSLDYPRKIFLIKLIIKNRFTKQSLLENIVNIANGITFYKNKKFSELDDSKKTIQFTLLINDLFDALKIESLNSLRFYLATKETTSVLLSSKMFPPSNSESFSPDRSSKL</sequence>
<gene>
    <name evidence="1" type="ORF">AGLY_013875</name>
</gene>
<evidence type="ECO:0000313" key="1">
    <source>
        <dbReference type="EMBL" id="KAE9526244.1"/>
    </source>
</evidence>
<keyword evidence="2" id="KW-1185">Reference proteome</keyword>
<accession>A0A6G0T5C2</accession>
<dbReference type="AlphaFoldDB" id="A0A6G0T5C2"/>
<evidence type="ECO:0000313" key="2">
    <source>
        <dbReference type="Proteomes" id="UP000475862"/>
    </source>
</evidence>